<protein>
    <recommendedName>
        <fullName evidence="2">Zn(2)-C6 fungal-type domain-containing protein</fullName>
    </recommendedName>
</protein>
<proteinExistence type="predicted"/>
<dbReference type="PROSITE" id="PS00463">
    <property type="entry name" value="ZN2_CY6_FUNGAL_1"/>
    <property type="match status" value="1"/>
</dbReference>
<dbReference type="InterPro" id="IPR036864">
    <property type="entry name" value="Zn2-C6_fun-type_DNA-bd_sf"/>
</dbReference>
<sequence>MVGVPGRSKGCSTCKRRKKRCDLQQPTCINCTKSGFVCGGYARDLVFVHVAEKGRGQYKPSSEPREPLKAISLADVRCKELNRTALELGLLNAFWRIYLPKDALLAVHSYEGPSSVVRWAQYTCRYVSESDMLRCALLALSVNKLGRMNRDRAKIEQGIELYGRALQQLAETMRSSKCRNRFDALVACRLLALYEELNDSITSGRNWGRHINGLVEFIQIRPPEIYALPGKHEIFLEARYNGFIAALTDRRPSFLASTDWTTKPWTGRTKTPTDTIMDVLVQLPSLISALDSITVSIEDPGLESRVTMIKAQCWRLHNLLQTWNEDFTTTNSDLLHQLQQWPGEENMSAQDQLPEMLAKHHLSLLYAMTLYWAGCIVLLRAMAPLYVMFPATDPLEIEPVSLLHTNVNKYCLQILRSAPYFYEPEAGLAAAMSISFPVGCVARVIQYQKLPATEDDHDEDLEHLERAMEGLELMSGATWVSRSESGAELLTGPMLQEQEQMAGRWAGRYRVACSKCPFESGIPSLS</sequence>
<evidence type="ECO:0000313" key="4">
    <source>
        <dbReference type="Proteomes" id="UP000481861"/>
    </source>
</evidence>
<reference evidence="3 4" key="1">
    <citation type="submission" date="2020-01" db="EMBL/GenBank/DDBJ databases">
        <authorList>
            <consortium name="DOE Joint Genome Institute"/>
            <person name="Haridas S."/>
            <person name="Albert R."/>
            <person name="Binder M."/>
            <person name="Bloem J."/>
            <person name="Labutti K."/>
            <person name="Salamov A."/>
            <person name="Andreopoulos B."/>
            <person name="Baker S.E."/>
            <person name="Barry K."/>
            <person name="Bills G."/>
            <person name="Bluhm B.H."/>
            <person name="Cannon C."/>
            <person name="Castanera R."/>
            <person name="Culley D.E."/>
            <person name="Daum C."/>
            <person name="Ezra D."/>
            <person name="Gonzalez J.B."/>
            <person name="Henrissat B."/>
            <person name="Kuo A."/>
            <person name="Liang C."/>
            <person name="Lipzen A."/>
            <person name="Lutzoni F."/>
            <person name="Magnuson J."/>
            <person name="Mondo S."/>
            <person name="Nolan M."/>
            <person name="Ohm R."/>
            <person name="Pangilinan J."/>
            <person name="Park H.-J.H."/>
            <person name="Ramirez L."/>
            <person name="Alfaro M."/>
            <person name="Sun H."/>
            <person name="Tritt A."/>
            <person name="Yoshinaga Y."/>
            <person name="Zwiers L.-H.L."/>
            <person name="Turgeon B.G."/>
            <person name="Goodwin S.B."/>
            <person name="Spatafora J.W."/>
            <person name="Crous P.W."/>
            <person name="Grigoriev I.V."/>
        </authorList>
    </citation>
    <scope>NUCLEOTIDE SEQUENCE [LARGE SCALE GENOMIC DNA]</scope>
    <source>
        <strain evidence="3 4">CBS 611.86</strain>
    </source>
</reference>
<organism evidence="3 4">
    <name type="scientific">Massariosphaeria phaeospora</name>
    <dbReference type="NCBI Taxonomy" id="100035"/>
    <lineage>
        <taxon>Eukaryota</taxon>
        <taxon>Fungi</taxon>
        <taxon>Dikarya</taxon>
        <taxon>Ascomycota</taxon>
        <taxon>Pezizomycotina</taxon>
        <taxon>Dothideomycetes</taxon>
        <taxon>Pleosporomycetidae</taxon>
        <taxon>Pleosporales</taxon>
        <taxon>Pleosporales incertae sedis</taxon>
        <taxon>Massariosphaeria</taxon>
    </lineage>
</organism>
<dbReference type="PROSITE" id="PS50048">
    <property type="entry name" value="ZN2_CY6_FUNGAL_2"/>
    <property type="match status" value="1"/>
</dbReference>
<dbReference type="Pfam" id="PF11951">
    <property type="entry name" value="Fungal_trans_2"/>
    <property type="match status" value="1"/>
</dbReference>
<dbReference type="InterPro" id="IPR001138">
    <property type="entry name" value="Zn2Cys6_DnaBD"/>
</dbReference>
<evidence type="ECO:0000259" key="2">
    <source>
        <dbReference type="PROSITE" id="PS50048"/>
    </source>
</evidence>
<dbReference type="SUPFAM" id="SSF57701">
    <property type="entry name" value="Zn2/Cys6 DNA-binding domain"/>
    <property type="match status" value="1"/>
</dbReference>
<dbReference type="InterPro" id="IPR053178">
    <property type="entry name" value="Osmoadaptation_assoc"/>
</dbReference>
<dbReference type="Proteomes" id="UP000481861">
    <property type="component" value="Unassembled WGS sequence"/>
</dbReference>
<dbReference type="OrthoDB" id="3525185at2759"/>
<dbReference type="GO" id="GO:0008270">
    <property type="term" value="F:zinc ion binding"/>
    <property type="evidence" value="ECO:0007669"/>
    <property type="project" value="InterPro"/>
</dbReference>
<dbReference type="GO" id="GO:0000981">
    <property type="term" value="F:DNA-binding transcription factor activity, RNA polymerase II-specific"/>
    <property type="evidence" value="ECO:0007669"/>
    <property type="project" value="InterPro"/>
</dbReference>
<dbReference type="PANTHER" id="PTHR38111">
    <property type="entry name" value="ZN(2)-C6 FUNGAL-TYPE DOMAIN-CONTAINING PROTEIN-RELATED"/>
    <property type="match status" value="1"/>
</dbReference>
<evidence type="ECO:0000313" key="3">
    <source>
        <dbReference type="EMBL" id="KAF2875507.1"/>
    </source>
</evidence>
<dbReference type="Pfam" id="PF00172">
    <property type="entry name" value="Zn_clus"/>
    <property type="match status" value="1"/>
</dbReference>
<dbReference type="AlphaFoldDB" id="A0A7C8IL55"/>
<dbReference type="InterPro" id="IPR021858">
    <property type="entry name" value="Fun_TF"/>
</dbReference>
<keyword evidence="4" id="KW-1185">Reference proteome</keyword>
<dbReference type="CDD" id="cd00067">
    <property type="entry name" value="GAL4"/>
    <property type="match status" value="1"/>
</dbReference>
<keyword evidence="1" id="KW-0539">Nucleus</keyword>
<dbReference type="SMART" id="SM00066">
    <property type="entry name" value="GAL4"/>
    <property type="match status" value="1"/>
</dbReference>
<feature type="domain" description="Zn(2)-C6 fungal-type" evidence="2">
    <location>
        <begin position="10"/>
        <end position="38"/>
    </location>
</feature>
<dbReference type="Gene3D" id="4.10.240.10">
    <property type="entry name" value="Zn(2)-C6 fungal-type DNA-binding domain"/>
    <property type="match status" value="1"/>
</dbReference>
<dbReference type="EMBL" id="JAADJZ010000004">
    <property type="protein sequence ID" value="KAF2875507.1"/>
    <property type="molecule type" value="Genomic_DNA"/>
</dbReference>
<name>A0A7C8IL55_9PLEO</name>
<evidence type="ECO:0000256" key="1">
    <source>
        <dbReference type="ARBA" id="ARBA00023242"/>
    </source>
</evidence>
<comment type="caution">
    <text evidence="3">The sequence shown here is derived from an EMBL/GenBank/DDBJ whole genome shotgun (WGS) entry which is preliminary data.</text>
</comment>
<dbReference type="PANTHER" id="PTHR38111:SF11">
    <property type="entry name" value="TRANSCRIPTION FACTOR DOMAIN-CONTAINING PROTEIN-RELATED"/>
    <property type="match status" value="1"/>
</dbReference>
<gene>
    <name evidence="3" type="ORF">BDV95DRAFT_276388</name>
</gene>
<accession>A0A7C8IL55</accession>